<evidence type="ECO:0000313" key="7">
    <source>
        <dbReference type="EMBL" id="RNA01791.1"/>
    </source>
</evidence>
<feature type="domain" description="Asparagine synthetase" evidence="5">
    <location>
        <begin position="258"/>
        <end position="390"/>
    </location>
</feature>
<dbReference type="InterPro" id="IPR029055">
    <property type="entry name" value="Ntn_hydrolases_N"/>
</dbReference>
<evidence type="ECO:0000259" key="5">
    <source>
        <dbReference type="Pfam" id="PF00733"/>
    </source>
</evidence>
<evidence type="ECO:0000313" key="8">
    <source>
        <dbReference type="Proteomes" id="UP000276133"/>
    </source>
</evidence>
<accession>A0A3M7PSN8</accession>
<dbReference type="Gene3D" id="3.60.20.10">
    <property type="entry name" value="Glutamine Phosphoribosylpyrophosphate, subunit 1, domain 1"/>
    <property type="match status" value="1"/>
</dbReference>
<keyword evidence="4" id="KW-0061">Asparagine biosynthesis</keyword>
<dbReference type="STRING" id="10195.A0A3M7PSN8"/>
<reference evidence="7 8" key="1">
    <citation type="journal article" date="2018" name="Sci. Rep.">
        <title>Genomic signatures of local adaptation to the degree of environmental predictability in rotifers.</title>
        <authorList>
            <person name="Franch-Gras L."/>
            <person name="Hahn C."/>
            <person name="Garcia-Roger E.M."/>
            <person name="Carmona M.J."/>
            <person name="Serra M."/>
            <person name="Gomez A."/>
        </authorList>
    </citation>
    <scope>NUCLEOTIDE SEQUENCE [LARGE SCALE GENOMIC DNA]</scope>
    <source>
        <strain evidence="7">HYR1</strain>
    </source>
</reference>
<dbReference type="InterPro" id="IPR001962">
    <property type="entry name" value="Asn_synthase"/>
</dbReference>
<gene>
    <name evidence="7" type="ORF">BpHYR1_021898</name>
</gene>
<comment type="caution">
    <text evidence="7">The sequence shown here is derived from an EMBL/GenBank/DDBJ whole genome shotgun (WGS) entry which is preliminary data.</text>
</comment>
<dbReference type="GO" id="GO:0005829">
    <property type="term" value="C:cytosol"/>
    <property type="evidence" value="ECO:0007669"/>
    <property type="project" value="TreeGrafter"/>
</dbReference>
<feature type="domain" description="Glutamine amidotransferase type-2" evidence="6">
    <location>
        <begin position="88"/>
        <end position="172"/>
    </location>
</feature>
<dbReference type="Gene3D" id="3.40.50.620">
    <property type="entry name" value="HUPs"/>
    <property type="match status" value="1"/>
</dbReference>
<evidence type="ECO:0000256" key="3">
    <source>
        <dbReference type="ARBA" id="ARBA00022840"/>
    </source>
</evidence>
<keyword evidence="1 7" id="KW-0436">Ligase</keyword>
<dbReference type="GO" id="GO:0004066">
    <property type="term" value="F:asparagine synthase (glutamine-hydrolyzing) activity"/>
    <property type="evidence" value="ECO:0007669"/>
    <property type="project" value="UniProtKB-EC"/>
</dbReference>
<dbReference type="InterPro" id="IPR001753">
    <property type="entry name" value="Enoyl-CoA_hydra/iso"/>
</dbReference>
<protein>
    <submittedName>
        <fullName evidence="7">Spore coat</fullName>
        <ecNumber evidence="7">6.3.5.4</ecNumber>
    </submittedName>
</protein>
<dbReference type="InterPro" id="IPR017932">
    <property type="entry name" value="GATase_2_dom"/>
</dbReference>
<evidence type="ECO:0000256" key="2">
    <source>
        <dbReference type="ARBA" id="ARBA00022741"/>
    </source>
</evidence>
<keyword evidence="8" id="KW-1185">Reference proteome</keyword>
<dbReference type="InterPro" id="IPR014729">
    <property type="entry name" value="Rossmann-like_a/b/a_fold"/>
</dbReference>
<name>A0A3M7PSN8_BRAPC</name>
<keyword evidence="2" id="KW-0547">Nucleotide-binding</keyword>
<dbReference type="InterPro" id="IPR029045">
    <property type="entry name" value="ClpP/crotonase-like_dom_sf"/>
</dbReference>
<dbReference type="EC" id="6.3.5.4" evidence="7"/>
<dbReference type="CDD" id="cd01991">
    <property type="entry name" value="Asn_synthase_B_C"/>
    <property type="match status" value="1"/>
</dbReference>
<dbReference type="Gene3D" id="3.90.226.10">
    <property type="entry name" value="2-enoyl-CoA Hydratase, Chain A, domain 1"/>
    <property type="match status" value="1"/>
</dbReference>
<keyword evidence="3" id="KW-0067">ATP-binding</keyword>
<sequence>MLLKQLHSIRKPIWTWYRGFNSFIIKQNRVECDVHLEEMMKKVKTISEKSTLKTYNFKDLSICLYSNRNLDKLMDYYVHLNGENSSFLVGRVNNEAVLRTKISDYENCQNLKGAKLISHLVSEYGTSAFNMIEGSYCFITINHRNGSIETYSDSIGLMPTYFANQLGSAWIFNEAKVFAANPLANLKLKPFSDLDLGSLDHPSDFTCFENIFKVPKGFGLKMDRDGNANVNGNYFELKPSHYSNKNIQNKLEFFQDSLRKILDNSIKNSLNESKEPCLLLSGGLDSSLITAMARPHVQNLTTISVGTQYSNEFKWAKMVSDFVGTHHHELVLDDEKVINGIIRSSYENEIFDGFSAEVQSPLYNLMEYVKSLNGNKVLTGYGADLLFGGIIPLDTDVNLVNKILDEQIKRTRWTGEFSPFIGDKFGITVEHPFWNKNLISFAISLDGEYKKNAKEVKIILREMAQKFQYLPKDIVWRKKLGINEAASINHVFSKYLGLASEIKKNDYRLKSLFIYNVFKEMFENKQPPESLDISAVAKKTSDHFNSYPQSKNYNGLIDVQIKDKIMIVSFVHPNRHNPLGYEMRKYLKEIFKMADSNSEVDAIVLTGGIGRSFSAGGDFNEVKNLDSAEKVNSFIDDIYDFYISALKISKPTVAAVDNHAIGIGFQLALCCDIRIGTTRCSFTLPELKHGLSCTVGSCMLHHCFGHLFSTKTIYECEPIESKELIESKMVSSLVEPDDLVDQAFEMAKIYAKYPKNAFKNTKISTNKRFIKALEDSIEDSKVAHRSSLLSKENEKHFKNILKDKY</sequence>
<keyword evidence="4" id="KW-0028">Amino-acid biosynthesis</keyword>
<dbReference type="InterPro" id="IPR050795">
    <property type="entry name" value="Asn_Synthetase"/>
</dbReference>
<dbReference type="PANTHER" id="PTHR11772:SF2">
    <property type="entry name" value="ASPARAGINE SYNTHETASE [GLUTAMINE-HYDROLYZING]"/>
    <property type="match status" value="1"/>
</dbReference>
<dbReference type="OrthoDB" id="409189at2759"/>
<dbReference type="Gene3D" id="1.20.5.1610">
    <property type="match status" value="1"/>
</dbReference>
<dbReference type="Pfam" id="PF00733">
    <property type="entry name" value="Asn_synthase"/>
    <property type="match status" value="2"/>
</dbReference>
<feature type="domain" description="Asparagine synthetase" evidence="5">
    <location>
        <begin position="425"/>
        <end position="526"/>
    </location>
</feature>
<evidence type="ECO:0000256" key="1">
    <source>
        <dbReference type="ARBA" id="ARBA00022598"/>
    </source>
</evidence>
<evidence type="ECO:0000259" key="6">
    <source>
        <dbReference type="Pfam" id="PF13537"/>
    </source>
</evidence>
<dbReference type="Proteomes" id="UP000276133">
    <property type="component" value="Unassembled WGS sequence"/>
</dbReference>
<dbReference type="EMBL" id="REGN01009170">
    <property type="protein sequence ID" value="RNA01791.1"/>
    <property type="molecule type" value="Genomic_DNA"/>
</dbReference>
<evidence type="ECO:0000256" key="4">
    <source>
        <dbReference type="ARBA" id="ARBA00022888"/>
    </source>
</evidence>
<proteinExistence type="predicted"/>
<organism evidence="7 8">
    <name type="scientific">Brachionus plicatilis</name>
    <name type="common">Marine rotifer</name>
    <name type="synonym">Brachionus muelleri</name>
    <dbReference type="NCBI Taxonomy" id="10195"/>
    <lineage>
        <taxon>Eukaryota</taxon>
        <taxon>Metazoa</taxon>
        <taxon>Spiralia</taxon>
        <taxon>Gnathifera</taxon>
        <taxon>Rotifera</taxon>
        <taxon>Eurotatoria</taxon>
        <taxon>Monogononta</taxon>
        <taxon>Pseudotrocha</taxon>
        <taxon>Ploima</taxon>
        <taxon>Brachionidae</taxon>
        <taxon>Brachionus</taxon>
    </lineage>
</organism>
<dbReference type="AlphaFoldDB" id="A0A3M7PSN8"/>
<dbReference type="GO" id="GO:0005524">
    <property type="term" value="F:ATP binding"/>
    <property type="evidence" value="ECO:0007669"/>
    <property type="project" value="UniProtKB-KW"/>
</dbReference>
<dbReference type="PANTHER" id="PTHR11772">
    <property type="entry name" value="ASPARAGINE SYNTHETASE"/>
    <property type="match status" value="1"/>
</dbReference>
<dbReference type="SUPFAM" id="SSF56235">
    <property type="entry name" value="N-terminal nucleophile aminohydrolases (Ntn hydrolases)"/>
    <property type="match status" value="1"/>
</dbReference>
<dbReference type="SUPFAM" id="SSF52096">
    <property type="entry name" value="ClpP/crotonase"/>
    <property type="match status" value="1"/>
</dbReference>
<dbReference type="CDD" id="cd06558">
    <property type="entry name" value="crotonase-like"/>
    <property type="match status" value="1"/>
</dbReference>
<dbReference type="SUPFAM" id="SSF52402">
    <property type="entry name" value="Adenine nucleotide alpha hydrolases-like"/>
    <property type="match status" value="1"/>
</dbReference>
<dbReference type="GO" id="GO:0006529">
    <property type="term" value="P:asparagine biosynthetic process"/>
    <property type="evidence" value="ECO:0007669"/>
    <property type="project" value="UniProtKB-KW"/>
</dbReference>
<dbReference type="Pfam" id="PF00378">
    <property type="entry name" value="ECH_1"/>
    <property type="match status" value="1"/>
</dbReference>
<dbReference type="Pfam" id="PF13537">
    <property type="entry name" value="GATase_7"/>
    <property type="match status" value="1"/>
</dbReference>